<keyword evidence="4" id="KW-1185">Reference proteome</keyword>
<evidence type="ECO:0000256" key="2">
    <source>
        <dbReference type="SAM" id="SignalP"/>
    </source>
</evidence>
<dbReference type="EMBL" id="CP144752">
    <property type="protein sequence ID" value="WVZ88732.1"/>
    <property type="molecule type" value="Genomic_DNA"/>
</dbReference>
<keyword evidence="1" id="KW-1133">Transmembrane helix</keyword>
<protein>
    <submittedName>
        <fullName evidence="3">Uncharacterized protein</fullName>
    </submittedName>
</protein>
<proteinExistence type="predicted"/>
<feature type="transmembrane region" description="Helical" evidence="1">
    <location>
        <begin position="56"/>
        <end position="74"/>
    </location>
</feature>
<dbReference type="Proteomes" id="UP001341281">
    <property type="component" value="Chromosome 08"/>
</dbReference>
<keyword evidence="2" id="KW-0732">Signal</keyword>
<name>A0AAQ3UEI2_PASNO</name>
<keyword evidence="1" id="KW-0812">Transmembrane</keyword>
<feature type="signal peptide" evidence="2">
    <location>
        <begin position="1"/>
        <end position="32"/>
    </location>
</feature>
<accession>A0AAQ3UEI2</accession>
<reference evidence="3 4" key="1">
    <citation type="submission" date="2024-02" db="EMBL/GenBank/DDBJ databases">
        <title>High-quality chromosome-scale genome assembly of Pensacola bahiagrass (Paspalum notatum Flugge var. saurae).</title>
        <authorList>
            <person name="Vega J.M."/>
            <person name="Podio M."/>
            <person name="Orjuela J."/>
            <person name="Siena L.A."/>
            <person name="Pessino S.C."/>
            <person name="Combes M.C."/>
            <person name="Mariac C."/>
            <person name="Albertini E."/>
            <person name="Pupilli F."/>
            <person name="Ortiz J.P.A."/>
            <person name="Leblanc O."/>
        </authorList>
    </citation>
    <scope>NUCLEOTIDE SEQUENCE [LARGE SCALE GENOMIC DNA]</scope>
    <source>
        <strain evidence="3">R1</strain>
        <tissue evidence="3">Leaf</tissue>
    </source>
</reference>
<evidence type="ECO:0000313" key="4">
    <source>
        <dbReference type="Proteomes" id="UP001341281"/>
    </source>
</evidence>
<organism evidence="3 4">
    <name type="scientific">Paspalum notatum var. saurae</name>
    <dbReference type="NCBI Taxonomy" id="547442"/>
    <lineage>
        <taxon>Eukaryota</taxon>
        <taxon>Viridiplantae</taxon>
        <taxon>Streptophyta</taxon>
        <taxon>Embryophyta</taxon>
        <taxon>Tracheophyta</taxon>
        <taxon>Spermatophyta</taxon>
        <taxon>Magnoliopsida</taxon>
        <taxon>Liliopsida</taxon>
        <taxon>Poales</taxon>
        <taxon>Poaceae</taxon>
        <taxon>PACMAD clade</taxon>
        <taxon>Panicoideae</taxon>
        <taxon>Andropogonodae</taxon>
        <taxon>Paspaleae</taxon>
        <taxon>Paspalinae</taxon>
        <taxon>Paspalum</taxon>
    </lineage>
</organism>
<evidence type="ECO:0000256" key="1">
    <source>
        <dbReference type="SAM" id="Phobius"/>
    </source>
</evidence>
<evidence type="ECO:0000313" key="3">
    <source>
        <dbReference type="EMBL" id="WVZ88732.1"/>
    </source>
</evidence>
<feature type="chain" id="PRO_5042861902" evidence="2">
    <location>
        <begin position="33"/>
        <end position="79"/>
    </location>
</feature>
<dbReference type="AlphaFoldDB" id="A0AAQ3UEI2"/>
<keyword evidence="1" id="KW-0472">Membrane</keyword>
<gene>
    <name evidence="3" type="ORF">U9M48_035217</name>
</gene>
<sequence length="79" mass="8446">MKVPRSLLVQCLAILAAVIICILAVQVQPAQAGSRQPSGPPSPGANPGMHANNDNYSICSMCCVFMLMNILILYEVMDL</sequence>